<dbReference type="SUPFAM" id="SSF53187">
    <property type="entry name" value="Zn-dependent exopeptidases"/>
    <property type="match status" value="1"/>
</dbReference>
<accession>F3ZPQ3</accession>
<dbReference type="Gene3D" id="3.40.630.10">
    <property type="entry name" value="Zn peptidases"/>
    <property type="match status" value="1"/>
</dbReference>
<evidence type="ECO:0000313" key="8">
    <source>
        <dbReference type="Proteomes" id="UP000018439"/>
    </source>
</evidence>
<dbReference type="CDD" id="cd00433">
    <property type="entry name" value="Peptidase_M17"/>
    <property type="match status" value="1"/>
</dbReference>
<dbReference type="GO" id="GO:0006508">
    <property type="term" value="P:proteolysis"/>
    <property type="evidence" value="ECO:0007669"/>
    <property type="project" value="UniProtKB-KW"/>
</dbReference>
<dbReference type="AlphaFoldDB" id="F3ZPQ3"/>
<dbReference type="PROSITE" id="PS00631">
    <property type="entry name" value="CYTOSOL_AP"/>
    <property type="match status" value="1"/>
</dbReference>
<dbReference type="EMBL" id="CM001167">
    <property type="protein sequence ID" value="EGJ71640.1"/>
    <property type="molecule type" value="Genomic_DNA"/>
</dbReference>
<protein>
    <submittedName>
        <fullName evidence="7">Peptidase M17 leucyl aminopeptidase domain protein</fullName>
    </submittedName>
</protein>
<proteinExistence type="inferred from homology"/>
<dbReference type="InterPro" id="IPR043472">
    <property type="entry name" value="Macro_dom-like"/>
</dbReference>
<comment type="similarity">
    <text evidence="1">Belongs to the peptidase M17 family.</text>
</comment>
<dbReference type="Proteomes" id="UP000018439">
    <property type="component" value="Chromosome"/>
</dbReference>
<dbReference type="PRINTS" id="PR00481">
    <property type="entry name" value="LAMNOPPTDASE"/>
</dbReference>
<dbReference type="eggNOG" id="COG0260">
    <property type="taxonomic scope" value="Bacteria"/>
</dbReference>
<feature type="domain" description="Cytosol aminopeptidase" evidence="6">
    <location>
        <begin position="311"/>
        <end position="318"/>
    </location>
</feature>
<dbReference type="Gene3D" id="3.40.220.10">
    <property type="entry name" value="Leucine Aminopeptidase, subunit E, domain 1"/>
    <property type="match status" value="1"/>
</dbReference>
<name>F3ZPQ3_9BACE</name>
<keyword evidence="5" id="KW-0464">Manganese</keyword>
<dbReference type="GO" id="GO:0070006">
    <property type="term" value="F:metalloaminopeptidase activity"/>
    <property type="evidence" value="ECO:0007669"/>
    <property type="project" value="InterPro"/>
</dbReference>
<dbReference type="InterPro" id="IPR000819">
    <property type="entry name" value="Peptidase_M17_C"/>
</dbReference>
<gene>
    <name evidence="7" type="ORF">Bcop_1445</name>
</gene>
<reference evidence="7 8" key="1">
    <citation type="journal article" date="2011" name="Stand. Genomic Sci.">
        <title>Non-contiguous finished genome sequence of Bacteroides coprosuis type strain (PC139).</title>
        <authorList>
            <person name="Land M."/>
            <person name="Held B."/>
            <person name="Gronow S."/>
            <person name="Abt B."/>
            <person name="Lucas S."/>
            <person name="Del Rio T.G."/>
            <person name="Nolan M."/>
            <person name="Tice H."/>
            <person name="Cheng J.F."/>
            <person name="Pitluck S."/>
            <person name="Liolios K."/>
            <person name="Pagani I."/>
            <person name="Ivanova N."/>
            <person name="Mavromatis K."/>
            <person name="Mikhailova N."/>
            <person name="Pati A."/>
            <person name="Tapia R."/>
            <person name="Han C."/>
            <person name="Goodwin L."/>
            <person name="Chen A."/>
            <person name="Palaniappan K."/>
            <person name="Hauser L."/>
            <person name="Brambilla E.M."/>
            <person name="Rohde M."/>
            <person name="Goker M."/>
            <person name="Detter J.C."/>
            <person name="Woyke T."/>
            <person name="Bristow J."/>
            <person name="Eisen J.A."/>
            <person name="Markowitz V."/>
            <person name="Hugenholtz P."/>
            <person name="Kyrpides N.C."/>
            <person name="Klenk H.P."/>
            <person name="Lapidus A."/>
        </authorList>
    </citation>
    <scope>NUCLEOTIDE SEQUENCE</scope>
    <source>
        <strain evidence="7 8">DSM 18011</strain>
    </source>
</reference>
<evidence type="ECO:0000256" key="1">
    <source>
        <dbReference type="ARBA" id="ARBA00009528"/>
    </source>
</evidence>
<evidence type="ECO:0000256" key="3">
    <source>
        <dbReference type="ARBA" id="ARBA00022670"/>
    </source>
</evidence>
<dbReference type="Pfam" id="PF00883">
    <property type="entry name" value="Peptidase_M17"/>
    <property type="match status" value="1"/>
</dbReference>
<sequence>MIHSTKVIDKRSNLVYVIPTNNELKNIPSDCEDFVKRFIESDKKEDFIKTSRQTIFFVKEQTDLEKMRVAGFNVRKQLDKKEDTLTVIGHNEATLALAEGLMLANYQFLKYFKDKEEKAYSLKEIYICGNVSEERIKQISNTIKAVYWARDMVNEPVCYLTADQLSKEVEKLGKEAKFSVKVLHKAQIEELGMGGLLAVNSGSVLPPTFTVIEYKPANPINKKPIALVGKGLVFDTGGLSLKPTLGSMDSMKSDMGGAACMIGAIYGAALNQLNVHIMGFIPATDNRPGENAYTPGDIIKMYDGTTVEILNTDAEGRIILADAISYANQYEPELIIDAATLTGAALIVAGNKASCIMGNAEQQVMDKLIASGALVHERLVQLPFWDDYKDLLKSTVADMKNVGGRLAGTITAGKFLEHFAKYPYVHLDIAGPAFYEEPVDYKGIGGTGTGIRTLVDFFSKYEDKIER</sequence>
<dbReference type="STRING" id="679937.Bcop_1445"/>
<organism evidence="7 8">
    <name type="scientific">Bacteroides coprosuis DSM 18011</name>
    <dbReference type="NCBI Taxonomy" id="679937"/>
    <lineage>
        <taxon>Bacteria</taxon>
        <taxon>Pseudomonadati</taxon>
        <taxon>Bacteroidota</taxon>
        <taxon>Bacteroidia</taxon>
        <taxon>Bacteroidales</taxon>
        <taxon>Bacteroidaceae</taxon>
        <taxon>Bacteroides</taxon>
    </lineage>
</organism>
<dbReference type="HOGENOM" id="CLU_013734_6_0_10"/>
<evidence type="ECO:0000256" key="4">
    <source>
        <dbReference type="ARBA" id="ARBA00022801"/>
    </source>
</evidence>
<keyword evidence="8" id="KW-1185">Reference proteome</keyword>
<keyword evidence="2 7" id="KW-0031">Aminopeptidase</keyword>
<evidence type="ECO:0000256" key="5">
    <source>
        <dbReference type="ARBA" id="ARBA00023211"/>
    </source>
</evidence>
<keyword evidence="4" id="KW-0378">Hydrolase</keyword>
<dbReference type="SUPFAM" id="SSF52949">
    <property type="entry name" value="Macro domain-like"/>
    <property type="match status" value="1"/>
</dbReference>
<dbReference type="GO" id="GO:0030145">
    <property type="term" value="F:manganese ion binding"/>
    <property type="evidence" value="ECO:0007669"/>
    <property type="project" value="InterPro"/>
</dbReference>
<dbReference type="OrthoDB" id="9809354at2"/>
<keyword evidence="3" id="KW-0645">Protease</keyword>
<evidence type="ECO:0000259" key="6">
    <source>
        <dbReference type="PROSITE" id="PS00631"/>
    </source>
</evidence>
<dbReference type="PANTHER" id="PTHR11963:SF23">
    <property type="entry name" value="CYTOSOL AMINOPEPTIDASE"/>
    <property type="match status" value="1"/>
</dbReference>
<dbReference type="PANTHER" id="PTHR11963">
    <property type="entry name" value="LEUCINE AMINOPEPTIDASE-RELATED"/>
    <property type="match status" value="1"/>
</dbReference>
<evidence type="ECO:0000256" key="2">
    <source>
        <dbReference type="ARBA" id="ARBA00022438"/>
    </source>
</evidence>
<evidence type="ECO:0000313" key="7">
    <source>
        <dbReference type="EMBL" id="EGJ71640.1"/>
    </source>
</evidence>
<dbReference type="GO" id="GO:0005737">
    <property type="term" value="C:cytoplasm"/>
    <property type="evidence" value="ECO:0007669"/>
    <property type="project" value="InterPro"/>
</dbReference>
<dbReference type="InterPro" id="IPR011356">
    <property type="entry name" value="Leucine_aapep/pepB"/>
</dbReference>